<evidence type="ECO:0000256" key="3">
    <source>
        <dbReference type="ARBA" id="ARBA00022603"/>
    </source>
</evidence>
<keyword evidence="10" id="KW-1185">Reference proteome</keyword>
<evidence type="ECO:0000313" key="10">
    <source>
        <dbReference type="Proteomes" id="UP000646749"/>
    </source>
</evidence>
<comment type="pathway">
    <text evidence="7">tRNA modification; N(7)-methylguanine-tRNA biosynthesis.</text>
</comment>
<reference evidence="9 10" key="1">
    <citation type="submission" date="2021-01" db="EMBL/GenBank/DDBJ databases">
        <title>Whole genome shotgun sequence of Plantactinospora endophytica NBRC 110450.</title>
        <authorList>
            <person name="Komaki H."/>
            <person name="Tamura T."/>
        </authorList>
    </citation>
    <scope>NUCLEOTIDE SEQUENCE [LARGE SCALE GENOMIC DNA]</scope>
    <source>
        <strain evidence="9 10">NBRC 110450</strain>
    </source>
</reference>
<feature type="binding site" evidence="7">
    <location>
        <position position="149"/>
    </location>
    <ligand>
        <name>S-adenosyl-L-methionine</name>
        <dbReference type="ChEBI" id="CHEBI:59789"/>
    </ligand>
</feature>
<feature type="region of interest" description="Disordered" evidence="8">
    <location>
        <begin position="67"/>
        <end position="102"/>
    </location>
</feature>
<dbReference type="Gene3D" id="3.40.50.150">
    <property type="entry name" value="Vaccinia Virus protein VP39"/>
    <property type="match status" value="1"/>
</dbReference>
<feature type="binding site" evidence="7">
    <location>
        <begin position="270"/>
        <end position="273"/>
    </location>
    <ligand>
        <name>substrate</name>
    </ligand>
</feature>
<evidence type="ECO:0000256" key="7">
    <source>
        <dbReference type="HAMAP-Rule" id="MF_01057"/>
    </source>
</evidence>
<feature type="binding site" evidence="7">
    <location>
        <position position="235"/>
    </location>
    <ligand>
        <name>substrate</name>
    </ligand>
</feature>
<comment type="caution">
    <text evidence="7">Lacks conserved residue(s) required for the propagation of feature annotation.</text>
</comment>
<dbReference type="Pfam" id="PF02390">
    <property type="entry name" value="Methyltransf_4"/>
    <property type="match status" value="1"/>
</dbReference>
<comment type="catalytic activity">
    <reaction evidence="1 7">
        <text>guanosine(46) in tRNA + S-adenosyl-L-methionine = N(7)-methylguanosine(46) in tRNA + S-adenosyl-L-homocysteine</text>
        <dbReference type="Rhea" id="RHEA:42708"/>
        <dbReference type="Rhea" id="RHEA-COMP:10188"/>
        <dbReference type="Rhea" id="RHEA-COMP:10189"/>
        <dbReference type="ChEBI" id="CHEBI:57856"/>
        <dbReference type="ChEBI" id="CHEBI:59789"/>
        <dbReference type="ChEBI" id="CHEBI:74269"/>
        <dbReference type="ChEBI" id="CHEBI:74480"/>
        <dbReference type="EC" id="2.1.1.33"/>
    </reaction>
</comment>
<dbReference type="SUPFAM" id="SSF53335">
    <property type="entry name" value="S-adenosyl-L-methionine-dependent methyltransferases"/>
    <property type="match status" value="1"/>
</dbReference>
<protein>
    <recommendedName>
        <fullName evidence="7">tRNA (guanine-N(7)-)-methyltransferase</fullName>
        <ecNumber evidence="7">2.1.1.33</ecNumber>
    </recommendedName>
    <alternativeName>
        <fullName evidence="7">tRNA (guanine(46)-N(7))-methyltransferase</fullName>
    </alternativeName>
    <alternativeName>
        <fullName evidence="7">tRNA(m7G46)-methyltransferase</fullName>
    </alternativeName>
</protein>
<feature type="binding site" evidence="7">
    <location>
        <position position="203"/>
    </location>
    <ligand>
        <name>substrate</name>
    </ligand>
</feature>
<comment type="similarity">
    <text evidence="7">Belongs to the class I-like SAM-binding methyltransferase superfamily. TrmB family.</text>
</comment>
<dbReference type="NCBIfam" id="TIGR00091">
    <property type="entry name" value="tRNA (guanosine(46)-N7)-methyltransferase TrmB"/>
    <property type="match status" value="1"/>
</dbReference>
<dbReference type="CDD" id="cd02440">
    <property type="entry name" value="AdoMet_MTases"/>
    <property type="match status" value="1"/>
</dbReference>
<dbReference type="InterPro" id="IPR003358">
    <property type="entry name" value="tRNA_(Gua-N-7)_MeTrfase_Trmb"/>
</dbReference>
<keyword evidence="5 7" id="KW-0949">S-adenosyl-L-methionine</keyword>
<dbReference type="Proteomes" id="UP000646749">
    <property type="component" value="Unassembled WGS sequence"/>
</dbReference>
<comment type="caution">
    <text evidence="9">The sequence shown here is derived from an EMBL/GenBank/DDBJ whole genome shotgun (WGS) entry which is preliminary data.</text>
</comment>
<comment type="function">
    <text evidence="2 7">Catalyzes the formation of N(7)-methylguanine at position 46 (m7G46) in tRNA.</text>
</comment>
<dbReference type="PANTHER" id="PTHR23417">
    <property type="entry name" value="3-DEOXY-D-MANNO-OCTULOSONIC-ACID TRANSFERASE/TRNA GUANINE-N 7 - -METHYLTRANSFERASE"/>
    <property type="match status" value="1"/>
</dbReference>
<dbReference type="HAMAP" id="MF_01057">
    <property type="entry name" value="tRNA_methyltr_TrmB"/>
    <property type="match status" value="1"/>
</dbReference>
<evidence type="ECO:0000256" key="5">
    <source>
        <dbReference type="ARBA" id="ARBA00022691"/>
    </source>
</evidence>
<dbReference type="PANTHER" id="PTHR23417:SF14">
    <property type="entry name" value="PENTACOTRIPEPTIDE-REPEAT REGION OF PRORP DOMAIN-CONTAINING PROTEIN"/>
    <property type="match status" value="1"/>
</dbReference>
<name>A0ABQ4EDQ3_9ACTN</name>
<dbReference type="InterPro" id="IPR055361">
    <property type="entry name" value="tRNA_methyltr_TrmB_bact"/>
</dbReference>
<evidence type="ECO:0000256" key="4">
    <source>
        <dbReference type="ARBA" id="ARBA00022679"/>
    </source>
</evidence>
<keyword evidence="4 7" id="KW-0808">Transferase</keyword>
<feature type="region of interest" description="Disordered" evidence="8">
    <location>
        <begin position="1"/>
        <end position="39"/>
    </location>
</feature>
<feature type="binding site" evidence="7">
    <location>
        <position position="199"/>
    </location>
    <ligand>
        <name>S-adenosyl-L-methionine</name>
        <dbReference type="ChEBI" id="CHEBI:59789"/>
    </ligand>
</feature>
<evidence type="ECO:0000256" key="8">
    <source>
        <dbReference type="SAM" id="MobiDB-lite"/>
    </source>
</evidence>
<gene>
    <name evidence="7 9" type="primary">trmB</name>
    <name evidence="9" type="ORF">Pen02_77860</name>
</gene>
<proteinExistence type="inferred from homology"/>
<feature type="compositionally biased region" description="Low complexity" evidence="8">
    <location>
        <begin position="71"/>
        <end position="87"/>
    </location>
</feature>
<evidence type="ECO:0000313" key="9">
    <source>
        <dbReference type="EMBL" id="GIG92850.1"/>
    </source>
</evidence>
<dbReference type="EC" id="2.1.1.33" evidence="7"/>
<dbReference type="EMBL" id="BONW01000047">
    <property type="protein sequence ID" value="GIG92850.1"/>
    <property type="molecule type" value="Genomic_DNA"/>
</dbReference>
<evidence type="ECO:0000256" key="2">
    <source>
        <dbReference type="ARBA" id="ARBA00003015"/>
    </source>
</evidence>
<keyword evidence="6 7" id="KW-0819">tRNA processing</keyword>
<sequence length="303" mass="32606">MTLTSQNQSAVPAPARPATAGAPRPVPSGRLAQIRTFHPRRGRLSARHLDALDRLWPRYGLTVPPELTSVGSTGSNPGNTGTAPGNARTSAEDAGTGQAGSVSSGAGWLDLVELFGRRAPVVLEIGSGMGDATVAMAAADPSRDYLAVEVHTPGIANLLALTEQHGLTNVRIAQGDALDLVRHLLLPDRLDAVHVFFPDPWPKPRHHKRRLVQPAHVALLRSRLVTGGILHCATDWPEYAESMRDTLTADPELENVFPGYAPRPAHRPVTKFERRGTAAGRPILDLVFRRYRKPVAGPDDRPA</sequence>
<accession>A0ABQ4EDQ3</accession>
<keyword evidence="3 7" id="KW-0489">Methyltransferase</keyword>
<evidence type="ECO:0000256" key="6">
    <source>
        <dbReference type="ARBA" id="ARBA00022694"/>
    </source>
</evidence>
<feature type="binding site" evidence="7">
    <location>
        <position position="124"/>
    </location>
    <ligand>
        <name>S-adenosyl-L-methionine</name>
        <dbReference type="ChEBI" id="CHEBI:59789"/>
    </ligand>
</feature>
<dbReference type="PROSITE" id="PS51625">
    <property type="entry name" value="SAM_MT_TRMB"/>
    <property type="match status" value="1"/>
</dbReference>
<feature type="compositionally biased region" description="Low complexity" evidence="8">
    <location>
        <begin position="10"/>
        <end position="23"/>
    </location>
</feature>
<dbReference type="InterPro" id="IPR029063">
    <property type="entry name" value="SAM-dependent_MTases_sf"/>
</dbReference>
<organism evidence="9 10">
    <name type="scientific">Plantactinospora endophytica</name>
    <dbReference type="NCBI Taxonomy" id="673535"/>
    <lineage>
        <taxon>Bacteria</taxon>
        <taxon>Bacillati</taxon>
        <taxon>Actinomycetota</taxon>
        <taxon>Actinomycetes</taxon>
        <taxon>Micromonosporales</taxon>
        <taxon>Micromonosporaceae</taxon>
        <taxon>Plantactinospora</taxon>
    </lineage>
</organism>
<evidence type="ECO:0000256" key="1">
    <source>
        <dbReference type="ARBA" id="ARBA00000142"/>
    </source>
</evidence>
<feature type="binding site" evidence="7">
    <location>
        <position position="176"/>
    </location>
    <ligand>
        <name>S-adenosyl-L-methionine</name>
        <dbReference type="ChEBI" id="CHEBI:59789"/>
    </ligand>
</feature>